<dbReference type="Gene3D" id="2.60.40.790">
    <property type="match status" value="1"/>
</dbReference>
<sequence length="131" mass="15252">MMRLFPGLFNDAFDDMMHDHNMMKTDIREKDGNFILDMELPGFKKEDIQMELKEGYLTINASRNTNKEDKDDEGNIIRQERFSGTCTRSFYVGEDITHEDIKASFGNGELKVIVPKEAPKKVEEKRFIPID</sequence>
<dbReference type="PROSITE" id="PS01031">
    <property type="entry name" value="SHSP"/>
    <property type="match status" value="1"/>
</dbReference>
<dbReference type="InterPro" id="IPR031107">
    <property type="entry name" value="Small_HSP"/>
</dbReference>
<evidence type="ECO:0000259" key="3">
    <source>
        <dbReference type="PROSITE" id="PS01031"/>
    </source>
</evidence>
<evidence type="ECO:0000256" key="1">
    <source>
        <dbReference type="PROSITE-ProRule" id="PRU00285"/>
    </source>
</evidence>
<evidence type="ECO:0000313" key="4">
    <source>
        <dbReference type="EMBL" id="QNM11249.1"/>
    </source>
</evidence>
<dbReference type="Pfam" id="PF00011">
    <property type="entry name" value="HSP20"/>
    <property type="match status" value="1"/>
</dbReference>
<proteinExistence type="inferred from homology"/>
<dbReference type="SUPFAM" id="SSF49764">
    <property type="entry name" value="HSP20-like chaperones"/>
    <property type="match status" value="1"/>
</dbReference>
<comment type="similarity">
    <text evidence="1 2">Belongs to the small heat shock protein (HSP20) family.</text>
</comment>
<dbReference type="EMBL" id="CP060636">
    <property type="protein sequence ID" value="QNM11249.1"/>
    <property type="molecule type" value="Genomic_DNA"/>
</dbReference>
<protein>
    <submittedName>
        <fullName evidence="4">Hsp20/alpha crystallin family protein</fullName>
    </submittedName>
</protein>
<dbReference type="AlphaFoldDB" id="A0A7G9GKB7"/>
<organism evidence="4 5">
    <name type="scientific">[Eubacterium] hominis</name>
    <dbReference type="NCBI Taxonomy" id="2764325"/>
    <lineage>
        <taxon>Bacteria</taxon>
        <taxon>Bacillati</taxon>
        <taxon>Bacillota</taxon>
        <taxon>Erysipelotrichia</taxon>
        <taxon>Erysipelotrichales</taxon>
        <taxon>Erysipelotrichaceae</taxon>
        <taxon>Amedibacillus</taxon>
    </lineage>
</organism>
<evidence type="ECO:0000256" key="2">
    <source>
        <dbReference type="RuleBase" id="RU003616"/>
    </source>
</evidence>
<dbReference type="CDD" id="cd06471">
    <property type="entry name" value="ACD_LpsHSP_like"/>
    <property type="match status" value="1"/>
</dbReference>
<dbReference type="RefSeq" id="WP_117451735.1">
    <property type="nucleotide sequence ID" value="NZ_CP060636.1"/>
</dbReference>
<keyword evidence="5" id="KW-1185">Reference proteome</keyword>
<accession>A0A7G9GKB7</accession>
<name>A0A7G9GKB7_9FIRM</name>
<feature type="domain" description="SHSP" evidence="3">
    <location>
        <begin position="16"/>
        <end position="131"/>
    </location>
</feature>
<dbReference type="PANTHER" id="PTHR11527">
    <property type="entry name" value="HEAT-SHOCK PROTEIN 20 FAMILY MEMBER"/>
    <property type="match status" value="1"/>
</dbReference>
<dbReference type="KEGG" id="ehn:H9Q80_13395"/>
<gene>
    <name evidence="4" type="ORF">H9Q80_13395</name>
</gene>
<dbReference type="InterPro" id="IPR002068">
    <property type="entry name" value="A-crystallin/Hsp20_dom"/>
</dbReference>
<dbReference type="InterPro" id="IPR008978">
    <property type="entry name" value="HSP20-like_chaperone"/>
</dbReference>
<reference evidence="4 5" key="1">
    <citation type="submission" date="2020-08" db="EMBL/GenBank/DDBJ databases">
        <authorList>
            <person name="Liu C."/>
            <person name="Sun Q."/>
        </authorList>
    </citation>
    <scope>NUCLEOTIDE SEQUENCE [LARGE SCALE GENOMIC DNA]</scope>
    <source>
        <strain evidence="4 5">NSJ-61</strain>
    </source>
</reference>
<dbReference type="Proteomes" id="UP000515856">
    <property type="component" value="Chromosome"/>
</dbReference>
<evidence type="ECO:0000313" key="5">
    <source>
        <dbReference type="Proteomes" id="UP000515856"/>
    </source>
</evidence>